<organism evidence="1 2">
    <name type="scientific">Halocaridina rubra</name>
    <name type="common">Hawaiian red shrimp</name>
    <dbReference type="NCBI Taxonomy" id="373956"/>
    <lineage>
        <taxon>Eukaryota</taxon>
        <taxon>Metazoa</taxon>
        <taxon>Ecdysozoa</taxon>
        <taxon>Arthropoda</taxon>
        <taxon>Crustacea</taxon>
        <taxon>Multicrustacea</taxon>
        <taxon>Malacostraca</taxon>
        <taxon>Eumalacostraca</taxon>
        <taxon>Eucarida</taxon>
        <taxon>Decapoda</taxon>
        <taxon>Pleocyemata</taxon>
        <taxon>Caridea</taxon>
        <taxon>Atyoidea</taxon>
        <taxon>Atyidae</taxon>
        <taxon>Halocaridina</taxon>
    </lineage>
</organism>
<evidence type="ECO:0000313" key="2">
    <source>
        <dbReference type="Proteomes" id="UP001381693"/>
    </source>
</evidence>
<dbReference type="Gene3D" id="1.25.40.10">
    <property type="entry name" value="Tetratricopeptide repeat domain"/>
    <property type="match status" value="1"/>
</dbReference>
<gene>
    <name evidence="1" type="ORF">SK128_001395</name>
</gene>
<dbReference type="AlphaFoldDB" id="A0AAN8X3E9"/>
<comment type="caution">
    <text evidence="1">The sequence shown here is derived from an EMBL/GenBank/DDBJ whole genome shotgun (WGS) entry which is preliminary data.</text>
</comment>
<dbReference type="GO" id="GO:0062101">
    <property type="term" value="F:peptidyl-aspartic acid 3-dioxygenase activity"/>
    <property type="evidence" value="ECO:0007669"/>
    <property type="project" value="InterPro"/>
</dbReference>
<dbReference type="EMBL" id="JAXCGZ010015095">
    <property type="protein sequence ID" value="KAK7071360.1"/>
    <property type="molecule type" value="Genomic_DNA"/>
</dbReference>
<dbReference type="GO" id="GO:0005783">
    <property type="term" value="C:endoplasmic reticulum"/>
    <property type="evidence" value="ECO:0007669"/>
    <property type="project" value="TreeGrafter"/>
</dbReference>
<protein>
    <recommendedName>
        <fullName evidence="3">Tetratricopeptide repeat protein</fullName>
    </recommendedName>
</protein>
<feature type="non-terminal residue" evidence="1">
    <location>
        <position position="1"/>
    </location>
</feature>
<dbReference type="Proteomes" id="UP001381693">
    <property type="component" value="Unassembled WGS sequence"/>
</dbReference>
<proteinExistence type="predicted"/>
<dbReference type="InterPro" id="IPR011990">
    <property type="entry name" value="TPR-like_helical_dom_sf"/>
</dbReference>
<name>A0AAN8X3E9_HALRR</name>
<dbReference type="InterPro" id="IPR039038">
    <property type="entry name" value="ASPH"/>
</dbReference>
<dbReference type="PANTHER" id="PTHR12366">
    <property type="entry name" value="ASPARTYL/ASPARAGINYL BETA-HYDROXYLASE"/>
    <property type="match status" value="1"/>
</dbReference>
<keyword evidence="2" id="KW-1185">Reference proteome</keyword>
<evidence type="ECO:0000313" key="1">
    <source>
        <dbReference type="EMBL" id="KAK7071360.1"/>
    </source>
</evidence>
<reference evidence="1 2" key="1">
    <citation type="submission" date="2023-11" db="EMBL/GenBank/DDBJ databases">
        <title>Halocaridina rubra genome assembly.</title>
        <authorList>
            <person name="Smith C."/>
        </authorList>
    </citation>
    <scope>NUCLEOTIDE SEQUENCE [LARGE SCALE GENOMIC DNA]</scope>
    <source>
        <strain evidence="1">EP-1</strain>
        <tissue evidence="1">Whole</tissue>
    </source>
</reference>
<dbReference type="PANTHER" id="PTHR12366:SF29">
    <property type="entry name" value="ASPARTYL BETA-HYDROXYLASE, ISOFORM L"/>
    <property type="match status" value="1"/>
</dbReference>
<sequence>NPRDALNSFGAILSRNPKSARALYGRAQSLDRLAEVERSNSKLEQAILTYRGVIDLADEDIALVPLSLLREAAEKCIDRMRFRGL</sequence>
<accession>A0AAN8X3E9</accession>
<evidence type="ECO:0008006" key="3">
    <source>
        <dbReference type="Google" id="ProtNLM"/>
    </source>
</evidence>